<organism evidence="2 3">
    <name type="scientific">Lentzea xinjiangensis</name>
    <dbReference type="NCBI Taxonomy" id="402600"/>
    <lineage>
        <taxon>Bacteria</taxon>
        <taxon>Bacillati</taxon>
        <taxon>Actinomycetota</taxon>
        <taxon>Actinomycetes</taxon>
        <taxon>Pseudonocardiales</taxon>
        <taxon>Pseudonocardiaceae</taxon>
        <taxon>Lentzea</taxon>
    </lineage>
</organism>
<evidence type="ECO:0000313" key="3">
    <source>
        <dbReference type="Proteomes" id="UP000199352"/>
    </source>
</evidence>
<sequence>MNRRYRIAASLATLAAATTLSLTATGTASAEDTPPSDAIGLTPISASLHSDFGDAVEAHQEAHQDAQEAIEEAQDDHEDAFDGDEIPVIA</sequence>
<name>A0A1H9TQG2_9PSEU</name>
<dbReference type="Proteomes" id="UP000199352">
    <property type="component" value="Unassembled WGS sequence"/>
</dbReference>
<keyword evidence="3" id="KW-1185">Reference proteome</keyword>
<dbReference type="RefSeq" id="WP_089957715.1">
    <property type="nucleotide sequence ID" value="NZ_FOFR01000019.1"/>
</dbReference>
<keyword evidence="1" id="KW-0732">Signal</keyword>
<gene>
    <name evidence="2" type="ORF">SAMN05216188_1193</name>
</gene>
<evidence type="ECO:0000313" key="2">
    <source>
        <dbReference type="EMBL" id="SER99229.1"/>
    </source>
</evidence>
<protein>
    <submittedName>
        <fullName evidence="2">Uncharacterized protein</fullName>
    </submittedName>
</protein>
<feature type="signal peptide" evidence="1">
    <location>
        <begin position="1"/>
        <end position="30"/>
    </location>
</feature>
<proteinExistence type="predicted"/>
<feature type="chain" id="PRO_5011692279" evidence="1">
    <location>
        <begin position="31"/>
        <end position="90"/>
    </location>
</feature>
<dbReference type="EMBL" id="FOFR01000019">
    <property type="protein sequence ID" value="SER99229.1"/>
    <property type="molecule type" value="Genomic_DNA"/>
</dbReference>
<accession>A0A1H9TQG2</accession>
<reference evidence="3" key="1">
    <citation type="submission" date="2016-10" db="EMBL/GenBank/DDBJ databases">
        <authorList>
            <person name="Varghese N."/>
            <person name="Submissions S."/>
        </authorList>
    </citation>
    <scope>NUCLEOTIDE SEQUENCE [LARGE SCALE GENOMIC DNA]</scope>
    <source>
        <strain evidence="3">CGMCC 4.3525</strain>
    </source>
</reference>
<evidence type="ECO:0000256" key="1">
    <source>
        <dbReference type="SAM" id="SignalP"/>
    </source>
</evidence>
<dbReference type="AlphaFoldDB" id="A0A1H9TQG2"/>